<dbReference type="Proteomes" id="UP000002634">
    <property type="component" value="Chromosome"/>
</dbReference>
<keyword evidence="1" id="KW-1133">Transmembrane helix</keyword>
<evidence type="ECO:0000313" key="3">
    <source>
        <dbReference type="Proteomes" id="UP000002634"/>
    </source>
</evidence>
<keyword evidence="3" id="KW-1185">Reference proteome</keyword>
<dbReference type="KEGG" id="etr:ETAE_1315"/>
<reference evidence="2 3" key="1">
    <citation type="journal article" date="2009" name="PLoS ONE">
        <title>Genome sequence of the versatile fish pathogen Edwardsiella tarda provides insights into its adaptation to broad host ranges and intracellular niches.</title>
        <authorList>
            <person name="Wang Q."/>
            <person name="Yang M."/>
            <person name="Xiao J."/>
            <person name="Wu H."/>
            <person name="Wang X."/>
            <person name="Lv Y."/>
            <person name="Xu L."/>
            <person name="Zheng H."/>
            <person name="Wang S."/>
            <person name="Zhao G."/>
            <person name="Liu Q."/>
            <person name="Zhang Y."/>
        </authorList>
    </citation>
    <scope>NUCLEOTIDE SEQUENCE [LARGE SCALE GENOMIC DNA]</scope>
    <source>
        <strain evidence="3">EIB202 / CCTCC M208068</strain>
    </source>
</reference>
<dbReference type="AlphaFoldDB" id="A0AAU8P3S1"/>
<accession>A0AAU8P3S1</accession>
<keyword evidence="1" id="KW-0812">Transmembrane</keyword>
<dbReference type="EMBL" id="CP001135">
    <property type="protein sequence ID" value="ACY84156.1"/>
    <property type="molecule type" value="Genomic_DNA"/>
</dbReference>
<gene>
    <name evidence="2" type="ordered locus">ETAE_1315</name>
</gene>
<feature type="transmembrane region" description="Helical" evidence="1">
    <location>
        <begin position="6"/>
        <end position="22"/>
    </location>
</feature>
<keyword evidence="1" id="KW-0472">Membrane</keyword>
<sequence length="56" mass="6148">MLYRGLRYAMPIAGALLCFPYLRGGVIKVAIRIITNCIFVFALRISAAGFIGVRAE</sequence>
<evidence type="ECO:0000313" key="2">
    <source>
        <dbReference type="EMBL" id="ACY84156.1"/>
    </source>
</evidence>
<name>A0AAU8P3S1_EDWPI</name>
<organism evidence="2 3">
    <name type="scientific">Edwardsiella piscicida</name>
    <dbReference type="NCBI Taxonomy" id="1263550"/>
    <lineage>
        <taxon>Bacteria</taxon>
        <taxon>Pseudomonadati</taxon>
        <taxon>Pseudomonadota</taxon>
        <taxon>Gammaproteobacteria</taxon>
        <taxon>Enterobacterales</taxon>
        <taxon>Hafniaceae</taxon>
        <taxon>Edwardsiella</taxon>
    </lineage>
</organism>
<protein>
    <submittedName>
        <fullName evidence="2">Uncharacterized protein</fullName>
    </submittedName>
</protein>
<proteinExistence type="predicted"/>
<evidence type="ECO:0000256" key="1">
    <source>
        <dbReference type="SAM" id="Phobius"/>
    </source>
</evidence>
<feature type="transmembrane region" description="Helical" evidence="1">
    <location>
        <begin position="29"/>
        <end position="53"/>
    </location>
</feature>